<organism evidence="3">
    <name type="scientific">Kuenenia stuttgartiensis</name>
    <dbReference type="NCBI Taxonomy" id="174633"/>
    <lineage>
        <taxon>Bacteria</taxon>
        <taxon>Pseudomonadati</taxon>
        <taxon>Planctomycetota</taxon>
        <taxon>Candidatus Brocadiia</taxon>
        <taxon>Candidatus Brocadiales</taxon>
        <taxon>Candidatus Brocadiaceae</taxon>
        <taxon>Candidatus Kuenenia</taxon>
    </lineage>
</organism>
<reference evidence="4 5" key="3">
    <citation type="submission" date="2020-02" db="EMBL/GenBank/DDBJ databases">
        <title>Newly sequenced genome of strain CSTR1 showed variability in Candidatus Kuenenia stuttgartiensis genomes.</title>
        <authorList>
            <person name="Ding C."/>
            <person name="Adrian L."/>
        </authorList>
    </citation>
    <scope>NUCLEOTIDE SEQUENCE [LARGE SCALE GENOMIC DNA]</scope>
    <source>
        <strain evidence="4 5">CSTR1</strain>
    </source>
</reference>
<feature type="domain" description="Bacterial sugar transferase" evidence="2">
    <location>
        <begin position="2"/>
        <end position="194"/>
    </location>
</feature>
<comment type="similarity">
    <text evidence="1">Belongs to the bacterial sugar transferase family.</text>
</comment>
<evidence type="ECO:0000313" key="4">
    <source>
        <dbReference type="EMBL" id="QII11047.1"/>
    </source>
</evidence>
<evidence type="ECO:0000256" key="1">
    <source>
        <dbReference type="ARBA" id="ARBA00006464"/>
    </source>
</evidence>
<name>Q1Q1X8_KUEST</name>
<evidence type="ECO:0000259" key="2">
    <source>
        <dbReference type="Pfam" id="PF02397"/>
    </source>
</evidence>
<dbReference type="PANTHER" id="PTHR30576:SF20">
    <property type="entry name" value="QUINOVOSAMINEPHOSPHOTRANSFERAE-RELATED"/>
    <property type="match status" value="1"/>
</dbReference>
<dbReference type="EMBL" id="CP049055">
    <property type="protein sequence ID" value="QII11047.1"/>
    <property type="molecule type" value="Genomic_DNA"/>
</dbReference>
<evidence type="ECO:0000313" key="3">
    <source>
        <dbReference type="EMBL" id="CAJ74015.1"/>
    </source>
</evidence>
<sequence>MKRLFDIFSSLFTLLILLPLFLLIAILIRLNSAGPVFFIQKRVGKNFKLFSLYKFRTMVVDTSQRGLQITSAGDPRITKIGRFLRKTKIDELPQIINVIKGDMSVVGPRPEVLKYVEMFKDDYKYILKVKPGITDYAAIEFRDEECVLKKFKNPEDGYIKKVLPLKINLYKRYIKERSLFTDMKLIFLTLWKIVRK</sequence>
<evidence type="ECO:0000313" key="5">
    <source>
        <dbReference type="Proteomes" id="UP000501926"/>
    </source>
</evidence>
<dbReference type="AlphaFoldDB" id="Q1Q1X8"/>
<gene>
    <name evidence="4" type="ORF">KsCSTR_16680</name>
    <name evidence="3" type="ORF">kuste3255</name>
</gene>
<dbReference type="InterPro" id="IPR003362">
    <property type="entry name" value="Bact_transf"/>
</dbReference>
<reference evidence="3" key="1">
    <citation type="journal article" date="2006" name="Nature">
        <title>Deciphering the evolution and metabolism of an anammox bacterium from a community genome.</title>
        <authorList>
            <person name="Strous M."/>
            <person name="Pelletier E."/>
            <person name="Mangenot S."/>
            <person name="Rattei T."/>
            <person name="Lehner A."/>
            <person name="Taylor M.W."/>
            <person name="Horn M."/>
            <person name="Daims H."/>
            <person name="Bartol-Mavel D."/>
            <person name="Wincker P."/>
            <person name="Barbe V."/>
            <person name="Fonknechten N."/>
            <person name="Vallenet D."/>
            <person name="Segurens B."/>
            <person name="Schenowitz-Truong C."/>
            <person name="Medigue C."/>
            <person name="Collingro A."/>
            <person name="Snel B."/>
            <person name="Dutilh B.E."/>
            <person name="OpDenCamp H.J.M."/>
            <person name="vanDerDrift C."/>
            <person name="Cirpus I."/>
            <person name="vanDePas-Schoonen K.T."/>
            <person name="Harhangi H.R."/>
            <person name="vanNiftrik L."/>
            <person name="Schmid M."/>
            <person name="Keltjens J."/>
            <person name="vanDeVossenberg J."/>
            <person name="Kartal B."/>
            <person name="Meier H."/>
            <person name="Frishman D."/>
            <person name="Huynen M.A."/>
            <person name="Mewes H."/>
            <person name="Weissenbach J."/>
            <person name="Jetten M.S.M."/>
            <person name="Wagner M."/>
            <person name="LePaslier D."/>
        </authorList>
    </citation>
    <scope>NUCLEOTIDE SEQUENCE</scope>
</reference>
<dbReference type="PANTHER" id="PTHR30576">
    <property type="entry name" value="COLANIC BIOSYNTHESIS UDP-GLUCOSE LIPID CARRIER TRANSFERASE"/>
    <property type="match status" value="1"/>
</dbReference>
<dbReference type="GO" id="GO:0016780">
    <property type="term" value="F:phosphotransferase activity, for other substituted phosphate groups"/>
    <property type="evidence" value="ECO:0007669"/>
    <property type="project" value="TreeGrafter"/>
</dbReference>
<dbReference type="EMBL" id="CT573071">
    <property type="protein sequence ID" value="CAJ74015.1"/>
    <property type="molecule type" value="Genomic_DNA"/>
</dbReference>
<accession>Q1Q1X8</accession>
<dbReference type="RefSeq" id="WP_164994728.1">
    <property type="nucleotide sequence ID" value="NZ_CP049055.1"/>
</dbReference>
<reference evidence="3" key="2">
    <citation type="submission" date="2006-01" db="EMBL/GenBank/DDBJ databases">
        <authorList>
            <person name="Genoscope"/>
        </authorList>
    </citation>
    <scope>NUCLEOTIDE SEQUENCE</scope>
</reference>
<proteinExistence type="inferred from homology"/>
<protein>
    <recommendedName>
        <fullName evidence="2">Bacterial sugar transferase domain-containing protein</fullName>
    </recommendedName>
</protein>
<dbReference type="Proteomes" id="UP000501926">
    <property type="component" value="Chromosome"/>
</dbReference>
<dbReference type="Pfam" id="PF02397">
    <property type="entry name" value="Bac_transf"/>
    <property type="match status" value="1"/>
</dbReference>